<dbReference type="InterPro" id="IPR050238">
    <property type="entry name" value="DNA_Rep/Repair_Clamp_Loader"/>
</dbReference>
<dbReference type="GO" id="GO:0008408">
    <property type="term" value="F:3'-5' exonuclease activity"/>
    <property type="evidence" value="ECO:0007669"/>
    <property type="project" value="InterPro"/>
</dbReference>
<dbReference type="NCBIfam" id="TIGR00678">
    <property type="entry name" value="holB"/>
    <property type="match status" value="1"/>
</dbReference>
<sequence length="333" mass="37326">MLIGHQRIWDFLQKSAKQNKLAHAYLFVGPAQVGKTTLALEFVKWLLCEKNKSSTSFKVLDKNQNRACGQCKSCLDIAKNQHPDVFVLSPPQFLKGDVLKSKEIGIDEVRALQHQLALCSYGAQYKVAIIEEAAALSSEAANSFLKTLEEPSGQSIIILISSAWQSILPTIISRCQLIKFGLVPEREITAGLEALSKKKTDFKKAVKLAAGQPGRAIKLLTEPDFLAEQEKNLEKLEKLLKSDLAWRFARAQELAQNTPQTQEVLAQWLVWLRDRVLESSGRPDLMIGDSAERPKYQTNQLVRACREIQKTKTILSNTSFNARLALEVLMLKI</sequence>
<dbReference type="SUPFAM" id="SSF52540">
    <property type="entry name" value="P-loop containing nucleoside triphosphate hydrolases"/>
    <property type="match status" value="1"/>
</dbReference>
<accession>A0A2M7D634</accession>
<name>A0A2M7D634_9BACT</name>
<dbReference type="AlphaFoldDB" id="A0A2M7D634"/>
<dbReference type="PANTHER" id="PTHR11669:SF8">
    <property type="entry name" value="DNA POLYMERASE III SUBUNIT DELTA"/>
    <property type="match status" value="1"/>
</dbReference>
<evidence type="ECO:0000313" key="2">
    <source>
        <dbReference type="Proteomes" id="UP000229247"/>
    </source>
</evidence>
<protein>
    <submittedName>
        <fullName evidence="1">DNA polymerase III subunit delta</fullName>
    </submittedName>
</protein>
<dbReference type="EMBL" id="PEUE01000046">
    <property type="protein sequence ID" value="PIV38461.1"/>
    <property type="molecule type" value="Genomic_DNA"/>
</dbReference>
<dbReference type="PANTHER" id="PTHR11669">
    <property type="entry name" value="REPLICATION FACTOR C / DNA POLYMERASE III GAMMA-TAU SUBUNIT"/>
    <property type="match status" value="1"/>
</dbReference>
<proteinExistence type="predicted"/>
<dbReference type="Gene3D" id="3.40.50.300">
    <property type="entry name" value="P-loop containing nucleotide triphosphate hydrolases"/>
    <property type="match status" value="1"/>
</dbReference>
<dbReference type="Proteomes" id="UP000229247">
    <property type="component" value="Unassembled WGS sequence"/>
</dbReference>
<dbReference type="InterPro" id="IPR004622">
    <property type="entry name" value="DNA_pol_HolB"/>
</dbReference>
<dbReference type="Pfam" id="PF13177">
    <property type="entry name" value="DNA_pol3_delta2"/>
    <property type="match status" value="1"/>
</dbReference>
<gene>
    <name evidence="1" type="primary">holB</name>
    <name evidence="1" type="ORF">COS30_01970</name>
</gene>
<organism evidence="1 2">
    <name type="scientific">Candidatus Portnoybacteria bacterium CG02_land_8_20_14_3_00_45_8</name>
    <dbReference type="NCBI Taxonomy" id="1974807"/>
    <lineage>
        <taxon>Bacteria</taxon>
        <taxon>Candidatus Portnoyibacteriota</taxon>
    </lineage>
</organism>
<dbReference type="GO" id="GO:0003887">
    <property type="term" value="F:DNA-directed DNA polymerase activity"/>
    <property type="evidence" value="ECO:0007669"/>
    <property type="project" value="InterPro"/>
</dbReference>
<comment type="caution">
    <text evidence="1">The sequence shown here is derived from an EMBL/GenBank/DDBJ whole genome shotgun (WGS) entry which is preliminary data.</text>
</comment>
<dbReference type="InterPro" id="IPR027417">
    <property type="entry name" value="P-loop_NTPase"/>
</dbReference>
<evidence type="ECO:0000313" key="1">
    <source>
        <dbReference type="EMBL" id="PIV38461.1"/>
    </source>
</evidence>
<dbReference type="GO" id="GO:0006261">
    <property type="term" value="P:DNA-templated DNA replication"/>
    <property type="evidence" value="ECO:0007669"/>
    <property type="project" value="TreeGrafter"/>
</dbReference>
<reference evidence="2" key="1">
    <citation type="submission" date="2017-09" db="EMBL/GenBank/DDBJ databases">
        <title>Depth-based differentiation of microbial function through sediment-hosted aquifers and enrichment of novel symbionts in the deep terrestrial subsurface.</title>
        <authorList>
            <person name="Probst A.J."/>
            <person name="Ladd B."/>
            <person name="Jarett J.K."/>
            <person name="Geller-Mcgrath D.E."/>
            <person name="Sieber C.M.K."/>
            <person name="Emerson J.B."/>
            <person name="Anantharaman K."/>
            <person name="Thomas B.C."/>
            <person name="Malmstrom R."/>
            <person name="Stieglmeier M."/>
            <person name="Klingl A."/>
            <person name="Woyke T."/>
            <person name="Ryan C.M."/>
            <person name="Banfield J.F."/>
        </authorList>
    </citation>
    <scope>NUCLEOTIDE SEQUENCE [LARGE SCALE GENOMIC DNA]</scope>
</reference>